<accession>A0A2P7SR33</accession>
<reference evidence="3 4" key="1">
    <citation type="submission" date="2018-03" db="EMBL/GenBank/DDBJ databases">
        <title>The draft genome of Mesorhizobium sp. 6GN-30.</title>
        <authorList>
            <person name="Liu L."/>
            <person name="Li L."/>
            <person name="Wang T."/>
            <person name="Zhang X."/>
            <person name="Liang L."/>
        </authorList>
    </citation>
    <scope>NUCLEOTIDE SEQUENCE [LARGE SCALE GENOMIC DNA]</scope>
    <source>
        <strain evidence="3 4">6GN30</strain>
    </source>
</reference>
<gene>
    <name evidence="3" type="ORF">C7I84_04360</name>
</gene>
<evidence type="ECO:0008006" key="5">
    <source>
        <dbReference type="Google" id="ProtNLM"/>
    </source>
</evidence>
<organism evidence="3 4">
    <name type="scientific">Kumtagia ephedrae</name>
    <dbReference type="NCBI Taxonomy" id="2116701"/>
    <lineage>
        <taxon>Bacteria</taxon>
        <taxon>Pseudomonadati</taxon>
        <taxon>Pseudomonadota</taxon>
        <taxon>Alphaproteobacteria</taxon>
        <taxon>Hyphomicrobiales</taxon>
        <taxon>Phyllobacteriaceae</taxon>
        <taxon>Kumtagia</taxon>
    </lineage>
</organism>
<dbReference type="AlphaFoldDB" id="A0A2P7SR33"/>
<keyword evidence="4" id="KW-1185">Reference proteome</keyword>
<dbReference type="Proteomes" id="UP000241229">
    <property type="component" value="Unassembled WGS sequence"/>
</dbReference>
<feature type="signal peptide" evidence="2">
    <location>
        <begin position="1"/>
        <end position="24"/>
    </location>
</feature>
<evidence type="ECO:0000256" key="2">
    <source>
        <dbReference type="SAM" id="SignalP"/>
    </source>
</evidence>
<name>A0A2P7SR33_9HYPH</name>
<feature type="compositionally biased region" description="Low complexity" evidence="1">
    <location>
        <begin position="38"/>
        <end position="52"/>
    </location>
</feature>
<proteinExistence type="predicted"/>
<comment type="caution">
    <text evidence="3">The sequence shown here is derived from an EMBL/GenBank/DDBJ whole genome shotgun (WGS) entry which is preliminary data.</text>
</comment>
<keyword evidence="2" id="KW-0732">Signal</keyword>
<dbReference type="EMBL" id="PXYK01000003">
    <property type="protein sequence ID" value="PSJ64952.1"/>
    <property type="molecule type" value="Genomic_DNA"/>
</dbReference>
<dbReference type="RefSeq" id="WP_106770996.1">
    <property type="nucleotide sequence ID" value="NZ_PXYK01000003.1"/>
</dbReference>
<feature type="chain" id="PRO_5015172180" description="Immunogenic protein" evidence="2">
    <location>
        <begin position="25"/>
        <end position="72"/>
    </location>
</feature>
<evidence type="ECO:0000313" key="4">
    <source>
        <dbReference type="Proteomes" id="UP000241229"/>
    </source>
</evidence>
<protein>
    <recommendedName>
        <fullName evidence="5">Immunogenic protein</fullName>
    </recommendedName>
</protein>
<evidence type="ECO:0000313" key="3">
    <source>
        <dbReference type="EMBL" id="PSJ64952.1"/>
    </source>
</evidence>
<feature type="compositionally biased region" description="Pro residues" evidence="1">
    <location>
        <begin position="63"/>
        <end position="72"/>
    </location>
</feature>
<evidence type="ECO:0000256" key="1">
    <source>
        <dbReference type="SAM" id="MobiDB-lite"/>
    </source>
</evidence>
<feature type="region of interest" description="Disordered" evidence="1">
    <location>
        <begin position="22"/>
        <end position="72"/>
    </location>
</feature>
<sequence length="72" mass="6868">MKKLVLASAAAIGLLGLAACSDSADNTTTQSTTPPPAIDNTTTPNAAPAPQTGTGGDTQGSPPAQPAPAPAQ</sequence>
<dbReference type="PROSITE" id="PS51257">
    <property type="entry name" value="PROKAR_LIPOPROTEIN"/>
    <property type="match status" value="1"/>
</dbReference>